<evidence type="ECO:0000313" key="1">
    <source>
        <dbReference type="EMBL" id="SFW52811.1"/>
    </source>
</evidence>
<dbReference type="EMBL" id="FPJE01000010">
    <property type="protein sequence ID" value="SFW52811.1"/>
    <property type="molecule type" value="Genomic_DNA"/>
</dbReference>
<reference evidence="1 2" key="1">
    <citation type="submission" date="2016-11" db="EMBL/GenBank/DDBJ databases">
        <authorList>
            <person name="Jaros S."/>
            <person name="Januszkiewicz K."/>
            <person name="Wedrychowicz H."/>
        </authorList>
    </citation>
    <scope>NUCLEOTIDE SEQUENCE [LARGE SCALE GENOMIC DNA]</scope>
    <source>
        <strain evidence="1 2">CGMCC 1.12145</strain>
    </source>
</reference>
<name>A0A1K1PZD1_9FLAO</name>
<keyword evidence="2" id="KW-1185">Reference proteome</keyword>
<dbReference type="AlphaFoldDB" id="A0A1K1PZD1"/>
<dbReference type="RefSeq" id="WP_072317371.1">
    <property type="nucleotide sequence ID" value="NZ_FPJE01000010.1"/>
</dbReference>
<organism evidence="1 2">
    <name type="scientific">Sinomicrobium oceani</name>
    <dbReference type="NCBI Taxonomy" id="1150368"/>
    <lineage>
        <taxon>Bacteria</taxon>
        <taxon>Pseudomonadati</taxon>
        <taxon>Bacteroidota</taxon>
        <taxon>Flavobacteriia</taxon>
        <taxon>Flavobacteriales</taxon>
        <taxon>Flavobacteriaceae</taxon>
        <taxon>Sinomicrobium</taxon>
    </lineage>
</organism>
<evidence type="ECO:0000313" key="2">
    <source>
        <dbReference type="Proteomes" id="UP000182248"/>
    </source>
</evidence>
<sequence>MKALEITRLLDSHEPLAIVRYFEWVALAKDNGTPRYALLHLNKKKNKIRELSVPDTLVSLLTSRLHLFTKVCAADGGTVWERMHFRDVVKTSIPEHEIVQWIHKN</sequence>
<gene>
    <name evidence="1" type="ORF">SAMN02927921_02158</name>
</gene>
<dbReference type="OrthoDB" id="1451182at2"/>
<dbReference type="Proteomes" id="UP000182248">
    <property type="component" value="Unassembled WGS sequence"/>
</dbReference>
<accession>A0A1K1PZD1</accession>
<protein>
    <submittedName>
        <fullName evidence="1">Uncharacterized protein</fullName>
    </submittedName>
</protein>
<proteinExistence type="predicted"/>